<dbReference type="RefSeq" id="WP_004906928.1">
    <property type="nucleotide sequence ID" value="NZ_BJJW01000006.1"/>
</dbReference>
<dbReference type="EMBL" id="BJJW01000006">
    <property type="protein sequence ID" value="GDZ83686.1"/>
    <property type="molecule type" value="Genomic_DNA"/>
</dbReference>
<comment type="caution">
    <text evidence="1">The sequence shown here is derived from an EMBL/GenBank/DDBJ whole genome shotgun (WGS) entry which is preliminary data.</text>
</comment>
<dbReference type="Proteomes" id="UP000323274">
    <property type="component" value="Unassembled WGS sequence"/>
</dbReference>
<gene>
    <name evidence="1" type="ORF">LCIT_09280</name>
</gene>
<reference evidence="1 2" key="1">
    <citation type="submission" date="2019-04" db="EMBL/GenBank/DDBJ databases">
        <title>A pseudo-fructophilic Leuconostoc citreum strain F192-5 isolated from peel of satsuma mandarin: the first report for isolation and characterization of strain-dependent fructophilic-like characteristics.</title>
        <authorList>
            <person name="Maeno S."/>
            <person name="Tanizawa Y."/>
            <person name="Kajikawa A."/>
            <person name="Kanesaki Y."/>
            <person name="Kubota E."/>
            <person name="Arita M."/>
            <person name="Leon D."/>
            <person name="Endo A."/>
        </authorList>
    </citation>
    <scope>NUCLEOTIDE SEQUENCE [LARGE SCALE GENOMIC DNA]</scope>
    <source>
        <strain evidence="1 2">F192-5</strain>
    </source>
</reference>
<evidence type="ECO:0000313" key="1">
    <source>
        <dbReference type="EMBL" id="GDZ83686.1"/>
    </source>
</evidence>
<protein>
    <submittedName>
        <fullName evidence="1">Uncharacterized protein</fullName>
    </submittedName>
</protein>
<name>A0A5A5U0X4_LEUCI</name>
<dbReference type="AlphaFoldDB" id="A0A5A5U0X4"/>
<evidence type="ECO:0000313" key="2">
    <source>
        <dbReference type="Proteomes" id="UP000323274"/>
    </source>
</evidence>
<sequence>MKKWQKVVLSFSSIVYLVGIALLIWPDSLERASDKLNDVGFKWAIDSQMIITDYGFVLLALTVLIFLAVVMQPTQKKDILLLEGKQGRLALSNDGINHFIRTELSGEGLTNVRVKMKNTRRQKQFKILADATYQQHVIAKLPEMTEKLTQQISTLLAGVDQAPIKVNIQINKSSSGQRKTSRVI</sequence>
<proteinExistence type="predicted"/>
<organism evidence="1 2">
    <name type="scientific">Leuconostoc citreum</name>
    <dbReference type="NCBI Taxonomy" id="33964"/>
    <lineage>
        <taxon>Bacteria</taxon>
        <taxon>Bacillati</taxon>
        <taxon>Bacillota</taxon>
        <taxon>Bacilli</taxon>
        <taxon>Lactobacillales</taxon>
        <taxon>Lactobacillaceae</taxon>
        <taxon>Leuconostoc</taxon>
    </lineage>
</organism>
<dbReference type="NCBIfam" id="NF033218">
    <property type="entry name" value="anchor_AmaP"/>
    <property type="match status" value="1"/>
</dbReference>
<accession>A0A5A5U0X4</accession>